<comment type="caution">
    <text evidence="2">The sequence shown here is derived from an EMBL/GenBank/DDBJ whole genome shotgun (WGS) entry which is preliminary data.</text>
</comment>
<dbReference type="Gene3D" id="2.120.10.80">
    <property type="entry name" value="Kelch-type beta propeller"/>
    <property type="match status" value="1"/>
</dbReference>
<proteinExistence type="predicted"/>
<dbReference type="EMBL" id="VCGU01000002">
    <property type="protein sequence ID" value="TRY79853.1"/>
    <property type="molecule type" value="Genomic_DNA"/>
</dbReference>
<accession>A0A553PQ96</accession>
<sequence length="525" mass="58849">MNQSAMVQFSGRKEDCPDAYSTFQSLQEDVVPANERQGTLTSPVPFLSVWRMNPEQRLKWLLDAQDQLLNAAFGSTVGIDEIRTEPLTPDHANGEDSLTDPHAPERMNHAIDQTITALLAQCQYPLPYEALFPLKDAKHLVDAFESQVESLQSINVLSAAPITPSVPIPGTEVPKFAMVIQMPQPEVPRPQISQSPLIPRPKPRSVPANAKQAASKRRMAEAIMAEIPCGIKRSRMRAGFTPVKPPPKKREDWAWICAQELSQHYDRTHADEYTPFPPLKRVHNQFEELAAFGSKLIVVGNTRTYDALESVQIYEPKTRDWVFGPDLLHARIMVAIVTLNSTSVMAVAGQIQGHGSLLFLELICWPFKTIRHSLKLRTESKMEMLSIGDSNWTALADYPEPVSRTSCGTVIFPNGTNGVLCIGGKTPMGFYQTTNAAYFFDLANLEWKRAPEFDALTGQVGGRIVQWNHEIFYKPDLAGHSSPDPSIYVKDLLQTKKPWTKHEKTFPTAFRKIIPLKIKTFKLKP</sequence>
<dbReference type="InterPro" id="IPR015915">
    <property type="entry name" value="Kelch-typ_b-propeller"/>
</dbReference>
<reference evidence="2 3" key="1">
    <citation type="journal article" date="2018" name="Nat. Ecol. Evol.">
        <title>Genomic signatures of mitonuclear coevolution across populations of Tigriopus californicus.</title>
        <authorList>
            <person name="Barreto F.S."/>
            <person name="Watson E.T."/>
            <person name="Lima T.G."/>
            <person name="Willett C.S."/>
            <person name="Edmands S."/>
            <person name="Li W."/>
            <person name="Burton R.S."/>
        </authorList>
    </citation>
    <scope>NUCLEOTIDE SEQUENCE [LARGE SCALE GENOMIC DNA]</scope>
    <source>
        <strain evidence="2 3">San Diego</strain>
    </source>
</reference>
<dbReference type="SUPFAM" id="SSF117281">
    <property type="entry name" value="Kelch motif"/>
    <property type="match status" value="1"/>
</dbReference>
<dbReference type="Proteomes" id="UP000318571">
    <property type="component" value="Chromosome 6"/>
</dbReference>
<organism evidence="2 3">
    <name type="scientific">Tigriopus californicus</name>
    <name type="common">Marine copepod</name>
    <dbReference type="NCBI Taxonomy" id="6832"/>
    <lineage>
        <taxon>Eukaryota</taxon>
        <taxon>Metazoa</taxon>
        <taxon>Ecdysozoa</taxon>
        <taxon>Arthropoda</taxon>
        <taxon>Crustacea</taxon>
        <taxon>Multicrustacea</taxon>
        <taxon>Hexanauplia</taxon>
        <taxon>Copepoda</taxon>
        <taxon>Harpacticoida</taxon>
        <taxon>Harpacticidae</taxon>
        <taxon>Tigriopus</taxon>
    </lineage>
</organism>
<evidence type="ECO:0000313" key="3">
    <source>
        <dbReference type="Proteomes" id="UP000318571"/>
    </source>
</evidence>
<protein>
    <submittedName>
        <fullName evidence="2">Uncharacterized protein</fullName>
    </submittedName>
</protein>
<evidence type="ECO:0000313" key="2">
    <source>
        <dbReference type="EMBL" id="TRY79853.1"/>
    </source>
</evidence>
<dbReference type="AlphaFoldDB" id="A0A553PQ96"/>
<feature type="region of interest" description="Disordered" evidence="1">
    <location>
        <begin position="188"/>
        <end position="207"/>
    </location>
</feature>
<gene>
    <name evidence="2" type="ORF">TCAL_17077</name>
</gene>
<keyword evidence="3" id="KW-1185">Reference proteome</keyword>
<name>A0A553PQ96_TIGCA</name>
<evidence type="ECO:0000256" key="1">
    <source>
        <dbReference type="SAM" id="MobiDB-lite"/>
    </source>
</evidence>